<evidence type="ECO:0000313" key="4">
    <source>
        <dbReference type="Proteomes" id="UP000177006"/>
    </source>
</evidence>
<keyword evidence="2" id="KW-1133">Transmembrane helix</keyword>
<keyword evidence="2" id="KW-0812">Transmembrane</keyword>
<evidence type="ECO:0000313" key="3">
    <source>
        <dbReference type="EMBL" id="OGD63213.1"/>
    </source>
</evidence>
<dbReference type="STRING" id="1797457.A2160_05460"/>
<reference evidence="3 4" key="1">
    <citation type="journal article" date="2016" name="Nat. Commun.">
        <title>Thousands of microbial genomes shed light on interconnected biogeochemical processes in an aquifer system.</title>
        <authorList>
            <person name="Anantharaman K."/>
            <person name="Brown C.T."/>
            <person name="Hug L.A."/>
            <person name="Sharon I."/>
            <person name="Castelle C.J."/>
            <person name="Probst A.J."/>
            <person name="Thomas B.C."/>
            <person name="Singh A."/>
            <person name="Wilkins M.J."/>
            <person name="Karaoz U."/>
            <person name="Brodie E.L."/>
            <person name="Williams K.H."/>
            <person name="Hubbard S.S."/>
            <person name="Banfield J.F."/>
        </authorList>
    </citation>
    <scope>NUCLEOTIDE SEQUENCE [LARGE SCALE GENOMIC DNA]</scope>
</reference>
<sequence>MENKTDTTKRALVIGILAITIILAVVAAITAVKLYTIGQGESPTQTVQKKTTQKTAEIFQATDDVCQTSFTISSSPGPSPSESPSPSPSGSPGSSPSPSPSVSPSPGNRICWSECDYNTQCPGDLECLEVNNVNRCVNPSCRTSSDCICTTSTSPSPSLLPGQSPYTPPGSSPRPIQPQLPEAGTLSPTLIFVIGGLALVGLGLLL</sequence>
<comment type="caution">
    <text evidence="3">The sequence shown here is derived from an EMBL/GenBank/DDBJ whole genome shotgun (WGS) entry which is preliminary data.</text>
</comment>
<dbReference type="AlphaFoldDB" id="A0A1F5E759"/>
<feature type="region of interest" description="Disordered" evidence="1">
    <location>
        <begin position="152"/>
        <end position="178"/>
    </location>
</feature>
<feature type="compositionally biased region" description="Pro residues" evidence="1">
    <location>
        <begin position="166"/>
        <end position="178"/>
    </location>
</feature>
<dbReference type="Proteomes" id="UP000177006">
    <property type="component" value="Unassembled WGS sequence"/>
</dbReference>
<gene>
    <name evidence="3" type="ORF">A2160_05460</name>
</gene>
<protein>
    <submittedName>
        <fullName evidence="3">Uncharacterized protein</fullName>
    </submittedName>
</protein>
<organism evidence="3 4">
    <name type="scientific">Candidatus Beckwithbacteria bacterium RBG_13_42_9</name>
    <dbReference type="NCBI Taxonomy" id="1797457"/>
    <lineage>
        <taxon>Bacteria</taxon>
        <taxon>Candidatus Beckwithiibacteriota</taxon>
    </lineage>
</organism>
<proteinExistence type="predicted"/>
<keyword evidence="2" id="KW-0472">Membrane</keyword>
<feature type="transmembrane region" description="Helical" evidence="2">
    <location>
        <begin position="12"/>
        <end position="35"/>
    </location>
</feature>
<feature type="transmembrane region" description="Helical" evidence="2">
    <location>
        <begin position="186"/>
        <end position="205"/>
    </location>
</feature>
<feature type="region of interest" description="Disordered" evidence="1">
    <location>
        <begin position="70"/>
        <end position="103"/>
    </location>
</feature>
<feature type="compositionally biased region" description="Pro residues" evidence="1">
    <location>
        <begin position="77"/>
        <end position="103"/>
    </location>
</feature>
<accession>A0A1F5E759</accession>
<evidence type="ECO:0000256" key="2">
    <source>
        <dbReference type="SAM" id="Phobius"/>
    </source>
</evidence>
<name>A0A1F5E759_9BACT</name>
<feature type="compositionally biased region" description="Low complexity" evidence="1">
    <location>
        <begin position="152"/>
        <end position="165"/>
    </location>
</feature>
<dbReference type="EMBL" id="MEZK01000011">
    <property type="protein sequence ID" value="OGD63213.1"/>
    <property type="molecule type" value="Genomic_DNA"/>
</dbReference>
<evidence type="ECO:0000256" key="1">
    <source>
        <dbReference type="SAM" id="MobiDB-lite"/>
    </source>
</evidence>